<keyword evidence="7" id="KW-1185">Reference proteome</keyword>
<evidence type="ECO:0000256" key="4">
    <source>
        <dbReference type="ARBA" id="ARBA00023136"/>
    </source>
</evidence>
<dbReference type="AlphaFoldDB" id="A0A1J0AF10"/>
<proteinExistence type="predicted"/>
<dbReference type="STRING" id="1188229.GlitD10_2201"/>
<keyword evidence="2 5" id="KW-0812">Transmembrane</keyword>
<dbReference type="OrthoDB" id="506777at2"/>
<dbReference type="KEGG" id="glt:GlitD10_2201"/>
<protein>
    <submittedName>
        <fullName evidence="6">Cobalt transport protein</fullName>
    </submittedName>
</protein>
<name>A0A1J0AF10_9CYAN</name>
<feature type="transmembrane region" description="Helical" evidence="5">
    <location>
        <begin position="72"/>
        <end position="90"/>
    </location>
</feature>
<evidence type="ECO:0000256" key="5">
    <source>
        <dbReference type="SAM" id="Phobius"/>
    </source>
</evidence>
<comment type="subcellular location">
    <subcellularLocation>
        <location evidence="1">Membrane</location>
        <topology evidence="1">Multi-pass membrane protein</topology>
    </subcellularLocation>
</comment>
<evidence type="ECO:0000313" key="7">
    <source>
        <dbReference type="Proteomes" id="UP000180235"/>
    </source>
</evidence>
<keyword evidence="4 5" id="KW-0472">Membrane</keyword>
<dbReference type="PANTHER" id="PTHR33514">
    <property type="entry name" value="PROTEIN ABCI12, CHLOROPLASTIC"/>
    <property type="match status" value="1"/>
</dbReference>
<dbReference type="RefSeq" id="WP_071454959.1">
    <property type="nucleotide sequence ID" value="NZ_CP017675.1"/>
</dbReference>
<feature type="transmembrane region" description="Helical" evidence="5">
    <location>
        <begin position="31"/>
        <end position="60"/>
    </location>
</feature>
<gene>
    <name evidence="6" type="primary">cbiQ</name>
    <name evidence="6" type="ORF">GlitD10_2201</name>
</gene>
<organism evidence="6 7">
    <name type="scientific">Gloeomargarita lithophora Alchichica-D10</name>
    <dbReference type="NCBI Taxonomy" id="1188229"/>
    <lineage>
        <taxon>Bacteria</taxon>
        <taxon>Bacillati</taxon>
        <taxon>Cyanobacteriota</taxon>
        <taxon>Cyanophyceae</taxon>
        <taxon>Gloeomargaritales</taxon>
        <taxon>Gloeomargaritaceae</taxon>
        <taxon>Gloeomargarita</taxon>
    </lineage>
</organism>
<accession>A0A1J0AF10</accession>
<dbReference type="CDD" id="cd16914">
    <property type="entry name" value="EcfT"/>
    <property type="match status" value="1"/>
</dbReference>
<feature type="transmembrane region" description="Helical" evidence="5">
    <location>
        <begin position="131"/>
        <end position="151"/>
    </location>
</feature>
<reference evidence="6 7" key="1">
    <citation type="submission" date="2016-10" db="EMBL/GenBank/DDBJ databases">
        <title>Description of Gloeomargarita lithophora gen. nov., sp. nov., a thylakoid-bearing basal-branching cyanobacterium with intracellular carbonates, and proposal for Gloeomargaritales ord. nov.</title>
        <authorList>
            <person name="Moreira D."/>
            <person name="Tavera R."/>
            <person name="Benzerara K."/>
            <person name="Skouri-Panet F."/>
            <person name="Couradeau E."/>
            <person name="Gerard E."/>
            <person name="Loussert C."/>
            <person name="Novelo E."/>
            <person name="Zivanovic Y."/>
            <person name="Lopez-Garcia P."/>
        </authorList>
    </citation>
    <scope>NUCLEOTIDE SEQUENCE [LARGE SCALE GENOMIC DNA]</scope>
    <source>
        <strain evidence="6 7">D10</strain>
    </source>
</reference>
<dbReference type="GO" id="GO:0005886">
    <property type="term" value="C:plasma membrane"/>
    <property type="evidence" value="ECO:0007669"/>
    <property type="project" value="TreeGrafter"/>
</dbReference>
<evidence type="ECO:0000256" key="2">
    <source>
        <dbReference type="ARBA" id="ARBA00022692"/>
    </source>
</evidence>
<dbReference type="Pfam" id="PF02361">
    <property type="entry name" value="CbiQ"/>
    <property type="match status" value="1"/>
</dbReference>
<evidence type="ECO:0000256" key="1">
    <source>
        <dbReference type="ARBA" id="ARBA00004141"/>
    </source>
</evidence>
<dbReference type="Proteomes" id="UP000180235">
    <property type="component" value="Chromosome"/>
</dbReference>
<sequence length="289" mass="33177">MDLMRSLPLGLYLESPQTWVHHLEARVKLGWLMALLLTPILANNFWRGILVLFLLVLTLISGLPRRVWVKQLVGLGAFSLLLLIIIALTPDGLPVTSQPRLPPDGTLPPTEYRYILWQWQWFTVSQRSWQLALRLGSLFFTLVYATHLYLLTTASEAIAAALTWCLQPLKRWGFPVSEMSLCLTLSLRFIPLVLEEVQNLVRSVQMRGIRWSKLKVRQVVRLWLLVAERLLLNLFLRAEQVATAMVARGYQPAQMPPLHWRQPIWRWGDTLAVLGLAGLCGLRLVYGWD</sequence>
<feature type="transmembrane region" description="Helical" evidence="5">
    <location>
        <begin position="264"/>
        <end position="286"/>
    </location>
</feature>
<dbReference type="InterPro" id="IPR003339">
    <property type="entry name" value="ABC/ECF_trnsptr_transmembrane"/>
</dbReference>
<keyword evidence="3 5" id="KW-1133">Transmembrane helix</keyword>
<evidence type="ECO:0000256" key="3">
    <source>
        <dbReference type="ARBA" id="ARBA00022989"/>
    </source>
</evidence>
<dbReference type="PANTHER" id="PTHR33514:SF13">
    <property type="entry name" value="PROTEIN ABCI12, CHLOROPLASTIC"/>
    <property type="match status" value="1"/>
</dbReference>
<evidence type="ECO:0000313" key="6">
    <source>
        <dbReference type="EMBL" id="APB34530.1"/>
    </source>
</evidence>
<dbReference type="EMBL" id="CP017675">
    <property type="protein sequence ID" value="APB34530.1"/>
    <property type="molecule type" value="Genomic_DNA"/>
</dbReference>